<evidence type="ECO:0000259" key="1">
    <source>
        <dbReference type="Pfam" id="PF12146"/>
    </source>
</evidence>
<dbReference type="PATRIC" id="fig|989403.3.peg.1339"/>
<dbReference type="GO" id="GO:0016787">
    <property type="term" value="F:hydrolase activity"/>
    <property type="evidence" value="ECO:0007669"/>
    <property type="project" value="UniProtKB-KW"/>
</dbReference>
<comment type="caution">
    <text evidence="2">The sequence shown here is derived from an EMBL/GenBank/DDBJ whole genome shotgun (WGS) entry which is preliminary data.</text>
</comment>
<dbReference type="Gene3D" id="3.40.50.1820">
    <property type="entry name" value="alpha/beta hydrolase"/>
    <property type="match status" value="1"/>
</dbReference>
<evidence type="ECO:0000313" key="2">
    <source>
        <dbReference type="EMBL" id="KZL20764.1"/>
    </source>
</evidence>
<keyword evidence="2" id="KW-0378">Hydrolase</keyword>
<proteinExistence type="predicted"/>
<dbReference type="AlphaFoldDB" id="A0A166A9T8"/>
<feature type="domain" description="Serine aminopeptidase S33" evidence="1">
    <location>
        <begin position="42"/>
        <end position="296"/>
    </location>
</feature>
<dbReference type="EC" id="3.1.1.-" evidence="2"/>
<accession>A0A166A9T8</accession>
<dbReference type="Proteomes" id="UP000076577">
    <property type="component" value="Unassembled WGS sequence"/>
</dbReference>
<dbReference type="Pfam" id="PF12146">
    <property type="entry name" value="Hydrolase_4"/>
    <property type="match status" value="1"/>
</dbReference>
<dbReference type="OrthoDB" id="9788260at2"/>
<evidence type="ECO:0000313" key="3">
    <source>
        <dbReference type="Proteomes" id="UP000076577"/>
    </source>
</evidence>
<organism evidence="2 3">
    <name type="scientific">Pseudovibrio axinellae</name>
    <dbReference type="NCBI Taxonomy" id="989403"/>
    <lineage>
        <taxon>Bacteria</taxon>
        <taxon>Pseudomonadati</taxon>
        <taxon>Pseudomonadota</taxon>
        <taxon>Alphaproteobacteria</taxon>
        <taxon>Hyphomicrobiales</taxon>
        <taxon>Stappiaceae</taxon>
        <taxon>Pseudovibrio</taxon>
    </lineage>
</organism>
<dbReference type="InterPro" id="IPR051044">
    <property type="entry name" value="MAG_DAG_Lipase"/>
</dbReference>
<keyword evidence="3" id="KW-1185">Reference proteome</keyword>
<dbReference type="InterPro" id="IPR029058">
    <property type="entry name" value="AB_hydrolase_fold"/>
</dbReference>
<protein>
    <submittedName>
        <fullName evidence="2">Phospholipase YtpA</fullName>
        <ecNumber evidence="2">3.1.1.-</ecNumber>
    </submittedName>
</protein>
<dbReference type="STRING" id="989403.SAMN05421798_107125"/>
<name>A0A166A9T8_9HYPH</name>
<sequence length="315" mass="35120">MLMVLVNTNFNKAPEGTQSGFVQTEDNVKIRWARWAPTGSPLKGTVTIVQGRREFIEKYFEVVEELRARGFYVVTFDLRGQGGSERLLKNERRGHVESFDEFALDLHAVLDNVALSDCPRPHFVLAHSTGGAVMMHANRRLKTKIDRAVLTAPLIGLAIDNRIKKFAGTLAKSLVWMGLGNAFVPGGNAAITVDYEGNTLTSDPHRFKRMNDMLEAAPHLGLGSPTVSWFRAMGLALERFKEPDFQLEFGVPSLVIGAGKDQIVSTDDAEELCRSCPSMSFLEIRGSQHEIMMEREPYREQFWAAFDAFIPGSVD</sequence>
<dbReference type="SUPFAM" id="SSF53474">
    <property type="entry name" value="alpha/beta-Hydrolases"/>
    <property type="match status" value="1"/>
</dbReference>
<gene>
    <name evidence="2" type="primary">ytpA_1</name>
    <name evidence="2" type="ORF">PsAD2_01252</name>
</gene>
<dbReference type="EMBL" id="LMCB01000006">
    <property type="protein sequence ID" value="KZL20764.1"/>
    <property type="molecule type" value="Genomic_DNA"/>
</dbReference>
<dbReference type="PANTHER" id="PTHR11614">
    <property type="entry name" value="PHOSPHOLIPASE-RELATED"/>
    <property type="match status" value="1"/>
</dbReference>
<dbReference type="InterPro" id="IPR022742">
    <property type="entry name" value="Hydrolase_4"/>
</dbReference>
<reference evidence="2 3" key="1">
    <citation type="journal article" date="2016" name="Front. Microbiol.">
        <title>Comparative Genomic Analysis Reveals a Diverse Repertoire of Genes Involved in Prokaryote-Eukaryote Interactions within the Pseudovibrio Genus.</title>
        <authorList>
            <person name="Romano S."/>
            <person name="Fernandez-Guerra A."/>
            <person name="Reen F.J."/>
            <person name="Glockner F.O."/>
            <person name="Crowley S.P."/>
            <person name="O'Sullivan O."/>
            <person name="Cotter P.D."/>
            <person name="Adams C."/>
            <person name="Dobson A.D."/>
            <person name="O'Gara F."/>
        </authorList>
    </citation>
    <scope>NUCLEOTIDE SEQUENCE [LARGE SCALE GENOMIC DNA]</scope>
    <source>
        <strain evidence="2 3">Ad2</strain>
    </source>
</reference>